<protein>
    <recommendedName>
        <fullName evidence="1">Stress-response A/B barrel domain-containing protein</fullName>
    </recommendedName>
</protein>
<dbReference type="EMBL" id="PRFA01000019">
    <property type="protein sequence ID" value="PWU96237.1"/>
    <property type="molecule type" value="Genomic_DNA"/>
</dbReference>
<dbReference type="AlphaFoldDB" id="A0A2V2VIJ5"/>
<dbReference type="VEuPathDB" id="TriTrypDB:TcYC6_0074340"/>
<dbReference type="VEuPathDB" id="TriTrypDB:TcG_01682"/>
<evidence type="ECO:0000313" key="2">
    <source>
        <dbReference type="EMBL" id="PWU96237.1"/>
    </source>
</evidence>
<dbReference type="InterPro" id="IPR011008">
    <property type="entry name" value="Dimeric_a/b-barrel"/>
</dbReference>
<dbReference type="VEuPathDB" id="TriTrypDB:TcCLB.508507.40"/>
<dbReference type="InterPro" id="IPR013097">
    <property type="entry name" value="Dabb"/>
</dbReference>
<dbReference type="VEuPathDB" id="TriTrypDB:TcCLB.503893.100"/>
<organism evidence="2 3">
    <name type="scientific">Trypanosoma cruzi</name>
    <dbReference type="NCBI Taxonomy" id="5693"/>
    <lineage>
        <taxon>Eukaryota</taxon>
        <taxon>Discoba</taxon>
        <taxon>Euglenozoa</taxon>
        <taxon>Kinetoplastea</taxon>
        <taxon>Metakinetoplastina</taxon>
        <taxon>Trypanosomatida</taxon>
        <taxon>Trypanosomatidae</taxon>
        <taxon>Trypanosoma</taxon>
        <taxon>Schizotrypanum</taxon>
    </lineage>
</organism>
<reference evidence="2 3" key="1">
    <citation type="journal article" date="2018" name="Microb. Genom.">
        <title>Expanding an expanded genome: long-read sequencing of Trypanosoma cruzi.</title>
        <authorList>
            <person name="Berna L."/>
            <person name="Rodriguez M."/>
            <person name="Chiribao M.L."/>
            <person name="Parodi-Talice A."/>
            <person name="Pita S."/>
            <person name="Rijo G."/>
            <person name="Alvarez-Valin F."/>
            <person name="Robello C."/>
        </authorList>
    </citation>
    <scope>NUCLEOTIDE SEQUENCE [LARGE SCALE GENOMIC DNA]</scope>
    <source>
        <strain evidence="2 3">Dm28c</strain>
    </source>
</reference>
<dbReference type="VEuPathDB" id="TriTrypDB:C3747_9g2023c"/>
<dbReference type="SUPFAM" id="SSF54909">
    <property type="entry name" value="Dimeric alpha+beta barrel"/>
    <property type="match status" value="1"/>
</dbReference>
<dbReference type="VEuPathDB" id="TriTrypDB:TcBrA4_0057140"/>
<sequence length="109" mass="12410">MPSVMHVALFRLRDGMDENKIASLLQAVREEVPGVVEIHFGANKVRSTKHGGLSTNDQTHALVSRHEHKEHFKNHILHPRHLELMQYICSFAVAPATVVNFYANERPHL</sequence>
<evidence type="ECO:0000313" key="3">
    <source>
        <dbReference type="Proteomes" id="UP000246121"/>
    </source>
</evidence>
<dbReference type="Gene3D" id="3.30.70.100">
    <property type="match status" value="1"/>
</dbReference>
<dbReference type="PROSITE" id="PS51502">
    <property type="entry name" value="S_R_A_B_BARREL"/>
    <property type="match status" value="1"/>
</dbReference>
<dbReference type="VEuPathDB" id="TriTrypDB:C4B63_19g1441c"/>
<dbReference type="SMART" id="SM00886">
    <property type="entry name" value="Dabb"/>
    <property type="match status" value="1"/>
</dbReference>
<dbReference type="VEuPathDB" id="TriTrypDB:BCY84_03125"/>
<dbReference type="Pfam" id="PF07876">
    <property type="entry name" value="Dabb"/>
    <property type="match status" value="1"/>
</dbReference>
<dbReference type="PANTHER" id="PTHR37832">
    <property type="entry name" value="BLL2683 PROTEIN"/>
    <property type="match status" value="1"/>
</dbReference>
<accession>A0A2V2VIJ5</accession>
<evidence type="ECO:0000259" key="1">
    <source>
        <dbReference type="PROSITE" id="PS51502"/>
    </source>
</evidence>
<comment type="caution">
    <text evidence="2">The sequence shown here is derived from an EMBL/GenBank/DDBJ whole genome shotgun (WGS) entry which is preliminary data.</text>
</comment>
<dbReference type="VEuPathDB" id="TriTrypDB:TcCL_NonESM01344"/>
<dbReference type="VEuPathDB" id="TriTrypDB:TCDM_14365"/>
<proteinExistence type="predicted"/>
<name>A0A2V2VIJ5_TRYCR</name>
<dbReference type="OrthoDB" id="42919at2759"/>
<dbReference type="Proteomes" id="UP000246121">
    <property type="component" value="Unassembled WGS sequence"/>
</dbReference>
<feature type="domain" description="Stress-response A/B barrel" evidence="1">
    <location>
        <begin position="4"/>
        <end position="101"/>
    </location>
</feature>
<gene>
    <name evidence="2" type="ORF">C4B63_19g1441c</name>
</gene>
<dbReference type="PANTHER" id="PTHR37832:SF1">
    <property type="entry name" value="STRESS-RESPONSE A_B BARREL DOMAIN-CONTAINING PROTEIN"/>
    <property type="match status" value="1"/>
</dbReference>